<evidence type="ECO:0000256" key="7">
    <source>
        <dbReference type="SAM" id="Coils"/>
    </source>
</evidence>
<keyword evidence="11" id="KW-1185">Reference proteome</keyword>
<organism evidence="11 12">
    <name type="scientific">Saccoglossus kowalevskii</name>
    <name type="common">Acorn worm</name>
    <dbReference type="NCBI Taxonomy" id="10224"/>
    <lineage>
        <taxon>Eukaryota</taxon>
        <taxon>Metazoa</taxon>
        <taxon>Hemichordata</taxon>
        <taxon>Enteropneusta</taxon>
        <taxon>Harrimaniidae</taxon>
        <taxon>Saccoglossus</taxon>
    </lineage>
</organism>
<evidence type="ECO:0000256" key="5">
    <source>
        <dbReference type="ARBA" id="ARBA00023242"/>
    </source>
</evidence>
<dbReference type="InterPro" id="IPR053961">
    <property type="entry name" value="XRCC4_N"/>
</dbReference>
<dbReference type="InterPro" id="IPR053962">
    <property type="entry name" value="XRCC4_CC"/>
</dbReference>
<keyword evidence="7" id="KW-0175">Coiled coil</keyword>
<evidence type="ECO:0000259" key="10">
    <source>
        <dbReference type="Pfam" id="PF21924"/>
    </source>
</evidence>
<comment type="subcellular location">
    <subcellularLocation>
        <location evidence="1">Nucleus</location>
    </subcellularLocation>
</comment>
<evidence type="ECO:0000256" key="1">
    <source>
        <dbReference type="ARBA" id="ARBA00004123"/>
    </source>
</evidence>
<evidence type="ECO:0000256" key="4">
    <source>
        <dbReference type="ARBA" id="ARBA00023204"/>
    </source>
</evidence>
<evidence type="ECO:0000256" key="2">
    <source>
        <dbReference type="ARBA" id="ARBA00022763"/>
    </source>
</evidence>
<dbReference type="InterPro" id="IPR038051">
    <property type="entry name" value="XRCC4-like_N_sf"/>
</dbReference>
<proteinExistence type="inferred from homology"/>
<evidence type="ECO:0000313" key="12">
    <source>
        <dbReference type="RefSeq" id="XP_002740516.2"/>
    </source>
</evidence>
<dbReference type="InterPro" id="IPR014751">
    <property type="entry name" value="XRCC4-like_C"/>
</dbReference>
<dbReference type="Pfam" id="PF21924">
    <property type="entry name" value="XRCC4_CC"/>
    <property type="match status" value="1"/>
</dbReference>
<evidence type="ECO:0000313" key="11">
    <source>
        <dbReference type="Proteomes" id="UP000694865"/>
    </source>
</evidence>
<dbReference type="GeneID" id="100366536"/>
<evidence type="ECO:0000256" key="3">
    <source>
        <dbReference type="ARBA" id="ARBA00023172"/>
    </source>
</evidence>
<dbReference type="PANTHER" id="PTHR28559">
    <property type="entry name" value="DNA REPAIR PROTEIN XRCC4"/>
    <property type="match status" value="1"/>
</dbReference>
<feature type="compositionally biased region" description="Low complexity" evidence="8">
    <location>
        <begin position="304"/>
        <end position="325"/>
    </location>
</feature>
<feature type="region of interest" description="Disordered" evidence="8">
    <location>
        <begin position="215"/>
        <end position="347"/>
    </location>
</feature>
<dbReference type="InterPro" id="IPR010585">
    <property type="entry name" value="DNA_repair_prot_XRCC4"/>
</dbReference>
<keyword evidence="2" id="KW-0227">DNA damage</keyword>
<feature type="domain" description="XRCC4 coiled-coil" evidence="10">
    <location>
        <begin position="129"/>
        <end position="204"/>
    </location>
</feature>
<dbReference type="Pfam" id="PF06632">
    <property type="entry name" value="XRCC4"/>
    <property type="match status" value="1"/>
</dbReference>
<dbReference type="Proteomes" id="UP000694865">
    <property type="component" value="Unplaced"/>
</dbReference>
<dbReference type="SUPFAM" id="SSF58022">
    <property type="entry name" value="XRCC4, C-terminal oligomerization domain"/>
    <property type="match status" value="1"/>
</dbReference>
<feature type="compositionally biased region" description="Basic residues" evidence="8">
    <location>
        <begin position="327"/>
        <end position="336"/>
    </location>
</feature>
<sequence>MMDIDSERYTLSQIEVGGLGGELYMETMLLNEGNDGFRLRLTNGKDAWQVDIDLDTVEGLAKTCGMELEDYIVEIKQAFTRENLGVTKFEYHVKKYKGQSIEFSWKKVMEADKIKYQLGSVVLDAIKDPVKTTTSVYDNAIETMKELKNSISTLQTNNDRLSKERASALKRLEKCVEQKEAMENDLYGKFQVTINDKKAKIRHLTSELDKVKRLAVTSSSQRASTSHDMEVGADSDNDKHEDETDEETTDDEERERLSKVRKKPIAPQMMETDGLVLGDEGDGDSTHATKRRRIRQPSQKKQTPSKPSIPKVPSKKSSTASESSSNGRRRSIRKSKSQNVDDLFDEL</sequence>
<dbReference type="SUPFAM" id="SSF50809">
    <property type="entry name" value="XRCC4, N-terminal domain"/>
    <property type="match status" value="1"/>
</dbReference>
<dbReference type="CDD" id="cd22283">
    <property type="entry name" value="HD_XRCC4_N"/>
    <property type="match status" value="1"/>
</dbReference>
<keyword evidence="3" id="KW-0233">DNA recombination</keyword>
<feature type="domain" description="XRCC4 N-terminal" evidence="9">
    <location>
        <begin position="24"/>
        <end position="123"/>
    </location>
</feature>
<protein>
    <submittedName>
        <fullName evidence="12">DNA repair protein XRCC4-like</fullName>
    </submittedName>
</protein>
<dbReference type="Gene3D" id="1.20.5.370">
    <property type="match status" value="1"/>
</dbReference>
<evidence type="ECO:0000256" key="8">
    <source>
        <dbReference type="SAM" id="MobiDB-lite"/>
    </source>
</evidence>
<dbReference type="RefSeq" id="XP_002740516.2">
    <property type="nucleotide sequence ID" value="XM_002740470.2"/>
</dbReference>
<name>A0ABM0GYZ7_SACKO</name>
<keyword evidence="4" id="KW-0234">DNA repair</keyword>
<dbReference type="InterPro" id="IPR009089">
    <property type="entry name" value="XRCC4_N_sf"/>
</dbReference>
<dbReference type="Gene3D" id="2.170.210.10">
    <property type="entry name" value="DNA double-strand break repair and VJ recombination XRCC4, N-terminal"/>
    <property type="match status" value="1"/>
</dbReference>
<keyword evidence="5" id="KW-0539">Nucleus</keyword>
<feature type="compositionally biased region" description="Basic and acidic residues" evidence="8">
    <location>
        <begin position="225"/>
        <end position="242"/>
    </location>
</feature>
<feature type="compositionally biased region" description="Acidic residues" evidence="8">
    <location>
        <begin position="243"/>
        <end position="253"/>
    </location>
</feature>
<gene>
    <name evidence="12" type="primary">LOC100366536</name>
</gene>
<evidence type="ECO:0000256" key="6">
    <source>
        <dbReference type="ARBA" id="ARBA00025728"/>
    </source>
</evidence>
<accession>A0ABM0GYZ7</accession>
<feature type="coiled-coil region" evidence="7">
    <location>
        <begin position="137"/>
        <end position="214"/>
    </location>
</feature>
<reference evidence="12" key="1">
    <citation type="submission" date="2025-08" db="UniProtKB">
        <authorList>
            <consortium name="RefSeq"/>
        </authorList>
    </citation>
    <scope>IDENTIFICATION</scope>
    <source>
        <tissue evidence="12">Testes</tissue>
    </source>
</reference>
<comment type="similarity">
    <text evidence="6">Belongs to the XRCC4-XLF family. XRCC4 subfamily.</text>
</comment>
<evidence type="ECO:0000259" key="9">
    <source>
        <dbReference type="Pfam" id="PF06632"/>
    </source>
</evidence>
<dbReference type="PANTHER" id="PTHR28559:SF1">
    <property type="entry name" value="DNA REPAIR PROTEIN XRCC4"/>
    <property type="match status" value="1"/>
</dbReference>